<dbReference type="SUPFAM" id="SSF75217">
    <property type="entry name" value="alpha/beta knot"/>
    <property type="match status" value="1"/>
</dbReference>
<dbReference type="Pfam" id="PF04452">
    <property type="entry name" value="Methyltrans_RNA"/>
    <property type="match status" value="1"/>
</dbReference>
<evidence type="ECO:0000313" key="16">
    <source>
        <dbReference type="Proteomes" id="UP000234206"/>
    </source>
</evidence>
<dbReference type="PANTHER" id="PTHR30027:SF3">
    <property type="entry name" value="16S RRNA (URACIL(1498)-N(3))-METHYLTRANSFERASE"/>
    <property type="match status" value="1"/>
</dbReference>
<evidence type="ECO:0000256" key="3">
    <source>
        <dbReference type="ARBA" id="ARBA00012328"/>
    </source>
</evidence>
<dbReference type="CDD" id="cd18084">
    <property type="entry name" value="RsmE-like"/>
    <property type="match status" value="1"/>
</dbReference>
<comment type="subcellular location">
    <subcellularLocation>
        <location evidence="1 12">Cytoplasm</location>
    </subcellularLocation>
</comment>
<dbReference type="RefSeq" id="WP_101849463.1">
    <property type="nucleotide sequence ID" value="NZ_PKIZ01000008.1"/>
</dbReference>
<evidence type="ECO:0000256" key="4">
    <source>
        <dbReference type="ARBA" id="ARBA00013673"/>
    </source>
</evidence>
<keyword evidence="16" id="KW-1185">Reference proteome</keyword>
<dbReference type="GO" id="GO:0070042">
    <property type="term" value="F:rRNA (uridine-N3-)-methyltransferase activity"/>
    <property type="evidence" value="ECO:0007669"/>
    <property type="project" value="TreeGrafter"/>
</dbReference>
<dbReference type="InterPro" id="IPR029028">
    <property type="entry name" value="Alpha/beta_knot_MTases"/>
</dbReference>
<keyword evidence="5 12" id="KW-0963">Cytoplasm</keyword>
<evidence type="ECO:0000256" key="9">
    <source>
        <dbReference type="ARBA" id="ARBA00022691"/>
    </source>
</evidence>
<dbReference type="GO" id="GO:0070475">
    <property type="term" value="P:rRNA base methylation"/>
    <property type="evidence" value="ECO:0007669"/>
    <property type="project" value="TreeGrafter"/>
</dbReference>
<evidence type="ECO:0000256" key="10">
    <source>
        <dbReference type="ARBA" id="ARBA00025699"/>
    </source>
</evidence>
<feature type="domain" description="Ribosomal RNA small subunit methyltransferase E PUA-like" evidence="14">
    <location>
        <begin position="21"/>
        <end position="68"/>
    </location>
</feature>
<dbReference type="GO" id="GO:0005737">
    <property type="term" value="C:cytoplasm"/>
    <property type="evidence" value="ECO:0007669"/>
    <property type="project" value="UniProtKB-SubCell"/>
</dbReference>
<evidence type="ECO:0000256" key="6">
    <source>
        <dbReference type="ARBA" id="ARBA00022552"/>
    </source>
</evidence>
<comment type="similarity">
    <text evidence="2 12">Belongs to the RNA methyltransferase RsmE family.</text>
</comment>
<dbReference type="InterPro" id="IPR046887">
    <property type="entry name" value="RsmE_PUA-like"/>
</dbReference>
<keyword evidence="9 12" id="KW-0949">S-adenosyl-L-methionine</keyword>
<name>A0A2I1PB94_9MICO</name>
<dbReference type="NCBIfam" id="NF008693">
    <property type="entry name" value="PRK11713.2-3"/>
    <property type="match status" value="1"/>
</dbReference>
<reference evidence="15 16" key="1">
    <citation type="submission" date="2017-12" db="EMBL/GenBank/DDBJ databases">
        <title>Phylogenetic diversity of female urinary microbiome.</title>
        <authorList>
            <person name="Thomas-White K."/>
            <person name="Wolfe A.J."/>
        </authorList>
    </citation>
    <scope>NUCLEOTIDE SEQUENCE [LARGE SCALE GENOMIC DNA]</scope>
    <source>
        <strain evidence="15 16">UMB1298</strain>
    </source>
</reference>
<evidence type="ECO:0000259" key="14">
    <source>
        <dbReference type="Pfam" id="PF20260"/>
    </source>
</evidence>
<evidence type="ECO:0000256" key="1">
    <source>
        <dbReference type="ARBA" id="ARBA00004496"/>
    </source>
</evidence>
<evidence type="ECO:0000256" key="11">
    <source>
        <dbReference type="ARBA" id="ARBA00047944"/>
    </source>
</evidence>
<comment type="caution">
    <text evidence="15">The sequence shown here is derived from an EMBL/GenBank/DDBJ whole genome shotgun (WGS) entry which is preliminary data.</text>
</comment>
<protein>
    <recommendedName>
        <fullName evidence="4 12">Ribosomal RNA small subunit methyltransferase E</fullName>
        <ecNumber evidence="3 12">2.1.1.193</ecNumber>
    </recommendedName>
</protein>
<evidence type="ECO:0000256" key="5">
    <source>
        <dbReference type="ARBA" id="ARBA00022490"/>
    </source>
</evidence>
<dbReference type="EC" id="2.1.1.193" evidence="3 12"/>
<dbReference type="NCBIfam" id="TIGR00046">
    <property type="entry name" value="RsmE family RNA methyltransferase"/>
    <property type="match status" value="1"/>
</dbReference>
<dbReference type="InterPro" id="IPR006700">
    <property type="entry name" value="RsmE"/>
</dbReference>
<dbReference type="AlphaFoldDB" id="A0A2I1PB94"/>
<dbReference type="PANTHER" id="PTHR30027">
    <property type="entry name" value="RIBOSOMAL RNA SMALL SUBUNIT METHYLTRANSFERASE E"/>
    <property type="match status" value="1"/>
</dbReference>
<comment type="function">
    <text evidence="10 12">Specifically methylates the N3 position of the uracil ring of uridine 1498 (m3U1498) in 16S rRNA. Acts on the fully assembled 30S ribosomal subunit.</text>
</comment>
<proteinExistence type="inferred from homology"/>
<comment type="catalytic activity">
    <reaction evidence="11 12">
        <text>uridine(1498) in 16S rRNA + S-adenosyl-L-methionine = N(3)-methyluridine(1498) in 16S rRNA + S-adenosyl-L-homocysteine + H(+)</text>
        <dbReference type="Rhea" id="RHEA:42920"/>
        <dbReference type="Rhea" id="RHEA-COMP:10283"/>
        <dbReference type="Rhea" id="RHEA-COMP:10284"/>
        <dbReference type="ChEBI" id="CHEBI:15378"/>
        <dbReference type="ChEBI" id="CHEBI:57856"/>
        <dbReference type="ChEBI" id="CHEBI:59789"/>
        <dbReference type="ChEBI" id="CHEBI:65315"/>
        <dbReference type="ChEBI" id="CHEBI:74502"/>
        <dbReference type="EC" id="2.1.1.193"/>
    </reaction>
</comment>
<evidence type="ECO:0000259" key="13">
    <source>
        <dbReference type="Pfam" id="PF04452"/>
    </source>
</evidence>
<feature type="domain" description="Ribosomal RNA small subunit methyltransferase E methyltransferase" evidence="13">
    <location>
        <begin position="79"/>
        <end position="247"/>
    </location>
</feature>
<evidence type="ECO:0000313" key="15">
    <source>
        <dbReference type="EMBL" id="PKZ41898.1"/>
    </source>
</evidence>
<dbReference type="Gene3D" id="3.40.1280.10">
    <property type="match status" value="1"/>
</dbReference>
<evidence type="ECO:0000256" key="8">
    <source>
        <dbReference type="ARBA" id="ARBA00022679"/>
    </source>
</evidence>
<keyword evidence="7 12" id="KW-0489">Methyltransferase</keyword>
<accession>A0A2I1PB94</accession>
<dbReference type="InterPro" id="IPR015947">
    <property type="entry name" value="PUA-like_sf"/>
</dbReference>
<dbReference type="InterPro" id="IPR046886">
    <property type="entry name" value="RsmE_MTase_dom"/>
</dbReference>
<dbReference type="PIRSF" id="PIRSF015601">
    <property type="entry name" value="MTase_slr0722"/>
    <property type="match status" value="1"/>
</dbReference>
<evidence type="ECO:0000256" key="7">
    <source>
        <dbReference type="ARBA" id="ARBA00022603"/>
    </source>
</evidence>
<dbReference type="EMBL" id="PKIZ01000008">
    <property type="protein sequence ID" value="PKZ41898.1"/>
    <property type="molecule type" value="Genomic_DNA"/>
</dbReference>
<sequence length="254" mass="26536">MTLPLFLADGPLAGVGESLTLSGDEGRHAATVQRIAVGEEVLLADGAGAGVRGRVTGTTKSTLELEVLEELTEPTGRPRLELVQALAKAGRAEQSLETSVEIGVDAVVPWQADRSISRWAGPKAEKGRVKWQQVVRAATKQSRRLWEAPVEPMVDTAGLVERVRVGVGASELTLVLHEVATDGLLPTLGGLLEGRETPSLVRVVIGPEGGISPQELEALTDAGGVPVVLGPHVLRTSSAGPVALALLCGALRWD</sequence>
<organism evidence="15 16">
    <name type="scientific">Kytococcus schroeteri</name>
    <dbReference type="NCBI Taxonomy" id="138300"/>
    <lineage>
        <taxon>Bacteria</taxon>
        <taxon>Bacillati</taxon>
        <taxon>Actinomycetota</taxon>
        <taxon>Actinomycetes</taxon>
        <taxon>Micrococcales</taxon>
        <taxon>Kytococcaceae</taxon>
        <taxon>Kytococcus</taxon>
    </lineage>
</organism>
<dbReference type="OrthoDB" id="9808126at2"/>
<evidence type="ECO:0000256" key="12">
    <source>
        <dbReference type="PIRNR" id="PIRNR015601"/>
    </source>
</evidence>
<keyword evidence="8 12" id="KW-0808">Transferase</keyword>
<dbReference type="SUPFAM" id="SSF88697">
    <property type="entry name" value="PUA domain-like"/>
    <property type="match status" value="1"/>
</dbReference>
<dbReference type="Pfam" id="PF20260">
    <property type="entry name" value="PUA_4"/>
    <property type="match status" value="1"/>
</dbReference>
<dbReference type="Proteomes" id="UP000234206">
    <property type="component" value="Unassembled WGS sequence"/>
</dbReference>
<dbReference type="Gene3D" id="2.40.240.20">
    <property type="entry name" value="Hypothetical PUA domain-like, domain 1"/>
    <property type="match status" value="1"/>
</dbReference>
<dbReference type="InterPro" id="IPR029026">
    <property type="entry name" value="tRNA_m1G_MTases_N"/>
</dbReference>
<keyword evidence="6 12" id="KW-0698">rRNA processing</keyword>
<evidence type="ECO:0000256" key="2">
    <source>
        <dbReference type="ARBA" id="ARBA00005528"/>
    </source>
</evidence>
<gene>
    <name evidence="15" type="ORF">CYJ76_05475</name>
</gene>